<dbReference type="NCBIfam" id="NF012200">
    <property type="entry name" value="choice_anch_D"/>
    <property type="match status" value="2"/>
</dbReference>
<dbReference type="InterPro" id="IPR013783">
    <property type="entry name" value="Ig-like_fold"/>
</dbReference>
<dbReference type="InterPro" id="IPR029030">
    <property type="entry name" value="Caspase-like_dom_sf"/>
</dbReference>
<organism evidence="3">
    <name type="scientific">uncultured Desulfobacterium sp</name>
    <dbReference type="NCBI Taxonomy" id="201089"/>
    <lineage>
        <taxon>Bacteria</taxon>
        <taxon>Pseudomonadati</taxon>
        <taxon>Thermodesulfobacteriota</taxon>
        <taxon>Desulfobacteria</taxon>
        <taxon>Desulfobacterales</taxon>
        <taxon>Desulfobacteriaceae</taxon>
        <taxon>Desulfobacterium</taxon>
        <taxon>environmental samples</taxon>
    </lineage>
</organism>
<dbReference type="Gene3D" id="2.60.40.3800">
    <property type="match status" value="1"/>
</dbReference>
<dbReference type="Pfam" id="PF01364">
    <property type="entry name" value="Peptidase_C25"/>
    <property type="match status" value="1"/>
</dbReference>
<dbReference type="InterPro" id="IPR001769">
    <property type="entry name" value="Gingipain"/>
</dbReference>
<dbReference type="SUPFAM" id="SSF52129">
    <property type="entry name" value="Caspase-like"/>
    <property type="match status" value="2"/>
</dbReference>
<dbReference type="Gene3D" id="2.60.40.10">
    <property type="entry name" value="Immunoglobulins"/>
    <property type="match status" value="3"/>
</dbReference>
<name>E1YB25_9BACT</name>
<feature type="domain" description="Gingipain" evidence="2">
    <location>
        <begin position="187"/>
        <end position="804"/>
    </location>
</feature>
<evidence type="ECO:0000256" key="1">
    <source>
        <dbReference type="ARBA" id="ARBA00022729"/>
    </source>
</evidence>
<keyword evidence="1" id="KW-0732">Signal</keyword>
<dbReference type="InterPro" id="IPR038490">
    <property type="entry name" value="Gingipain_propep_sf"/>
</dbReference>
<sequence>MGARVTYANWHLSGPISGPGLPAKTLFVALPQNTRANNIETKFIKKIRLAKKPFVLAPMPPYSSSLRIRPGICVKQSLYRKEKIYTRPLIRLIGTRWIASIPIAVLEVNPVALTRMRHLDLASRIEGIIHLEPVSELKTAQEDNRCFPVSDSQSFRNTQLAKTIVINPEDITHKLWQLPSLPDPVDYLIITDNRIWDAASKTPSGTVPGDLVAAFSVLKDWRSQTGLRARVVTVSDIVNDVYGDFSTGSKDLQNIIRKFLRLAHDTWGVTYVLLGGDQSIVPIRTLEIGWWKPSLPTDFYYSNLSQTNDWQENQNINGNIVDYNNDISIGRVPVSGVDQANTFVNKVIAYEQLRRPDGIGFSTDWLHRVLFVATSWDMSDHSTDILRSTKYPPGDNRYHHTSGLPFSLIKLIDELQITQETDADKIKNNQPDENRFCHTPGNDYIKIHIQLTCKDIDNIAVQTNVGGWILQKNANASKRKPGWYFDNNTLNWILVYGIPDDQVVQNFIVHLKKEFREPQNLLSVKVDGDYREIPYDHQAKMSKFGWFYAKSQAQKESDLYPSELDSLGLPVPTLWIAVYDSSDQLDPLKFIFDPKDEEGSMADQEVLRKQVGAEAPEWDLVSRLYEDVVDLPPVDRYVPEVQYYSQNRLRNKLNQGQHIVSLSGHGNTGGCCDGFNTGLADALANTYQHSIFYADSCLTNRYTEDSLSKHLVFNPAGGAVAYMGYMDEISIGLGKSVQQTFFHSLTAPHLFIGDQILHNRLGIAFDATRLALQQNISARYNAGDRGAAYTIIMMSLLGDPALKVYQTAPLGFAAFYTNQSILMARYGHYVNTGWNDTNPLTHMDRARHESNQVIIFDLTEKFRLQYDRQLGLGIDHAADFFANSVLSFINAGISFSDSSQEADQNSIDFNHHRTWAKNNLDYAGIRLGTVRTELLKRVSDACSYVLQNRQRMIAMVYTFESVMMGEIGGFSAAFQADNSIDPNSYKTLSDFAWAMEYLIKKYEHQLHRLKSVSGPSEFLSENFYADVCLRLYSYGVLDSASTMDRNYYLNRAKSCLSIPQMKDILAALVRRLFIELYRPEEFSPQVEIRFSGQNGEDLITNRWSANVVLGHIVTGKFKIYNQGGGELKITSWKFSDDFNSQNADFSIPEDSIYFGHALEAEITFHADQPGNYSSTLILNTSNPEAGTINIYLIVHVASPNVEASPAITDFGRVRVYQPGSYGVDGSATKWIFLINSGDADAYCEVRSKLENESPPGQFCHQGLSTPNRIFSGDDYAFPVTYSPTSVEEASAVMLIDYYPAGRWDLSQTLQVQLHGIGFIPEQKIALDVTGIDYGLRVVNQEYHKQVTIMNQGDANLILNHLDIASPGATDFYPTNFYFAHDPGIRPSIHYSLLPITIPPEASQMIDVVFYPTATGLAYNGTLTIESNDPRNAKIIVTLTGITAGQGCYVQQEYINFGSISSGDASLTKDVVIQSQGTTDLTILDILFDPLCDAFSINNTLAPMPKIMHPGESAIFRVVFNYTFPGQYNSWLKIISDDPNHPTIKVRVVGVCK</sequence>
<dbReference type="GO" id="GO:0008234">
    <property type="term" value="F:cysteine-type peptidase activity"/>
    <property type="evidence" value="ECO:0007669"/>
    <property type="project" value="InterPro"/>
</dbReference>
<accession>E1YB25</accession>
<dbReference type="Gene3D" id="3.40.50.1460">
    <property type="match status" value="1"/>
</dbReference>
<proteinExistence type="predicted"/>
<dbReference type="Gene3D" id="3.40.50.10390">
    <property type="entry name" value="Gingipain r, domain 1"/>
    <property type="match status" value="1"/>
</dbReference>
<dbReference type="GO" id="GO:0006508">
    <property type="term" value="P:proteolysis"/>
    <property type="evidence" value="ECO:0007669"/>
    <property type="project" value="InterPro"/>
</dbReference>
<evidence type="ECO:0000313" key="3">
    <source>
        <dbReference type="EMBL" id="CBX27866.1"/>
    </source>
</evidence>
<protein>
    <recommendedName>
        <fullName evidence="2">Gingipain domain-containing protein</fullName>
    </recommendedName>
</protein>
<evidence type="ECO:0000259" key="2">
    <source>
        <dbReference type="Pfam" id="PF01364"/>
    </source>
</evidence>
<dbReference type="EMBL" id="FR695867">
    <property type="protein sequence ID" value="CBX27866.1"/>
    <property type="molecule type" value="Genomic_DNA"/>
</dbReference>
<gene>
    <name evidence="3" type="ORF">N47_C19240</name>
</gene>
<reference evidence="3" key="1">
    <citation type="journal article" date="2011" name="Environ. Microbiol.">
        <title>Genomic insights into the metabolic potential of the polycyclic aromatic hydrocarbon degrading sulfate-reducing Deltaproteobacterium N47.</title>
        <authorList>
            <person name="Bergmann F."/>
            <person name="Selesi D."/>
            <person name="Weinmaier T."/>
            <person name="Tischler P."/>
            <person name="Rattei T."/>
            <person name="Meckenstock R.U."/>
        </authorList>
    </citation>
    <scope>NUCLEOTIDE SEQUENCE</scope>
</reference>
<dbReference type="InterPro" id="IPR029031">
    <property type="entry name" value="Gingipain_N_sf"/>
</dbReference>